<evidence type="ECO:0000256" key="1">
    <source>
        <dbReference type="SAM" id="MobiDB-lite"/>
    </source>
</evidence>
<dbReference type="InterPro" id="IPR049172">
    <property type="entry name" value="DUF6857_pln"/>
</dbReference>
<name>A0AAV8RQJ5_ENSVE</name>
<dbReference type="Proteomes" id="UP001222027">
    <property type="component" value="Unassembled WGS sequence"/>
</dbReference>
<keyword evidence="5" id="KW-1185">Reference proteome</keyword>
<dbReference type="PANTHER" id="PTHR31928">
    <property type="entry name" value="EXPRESSED PROTEIN"/>
    <property type="match status" value="1"/>
</dbReference>
<evidence type="ECO:0000259" key="3">
    <source>
        <dbReference type="Pfam" id="PF21647"/>
    </source>
</evidence>
<feature type="domain" description="DUF936" evidence="2">
    <location>
        <begin position="4"/>
        <end position="120"/>
    </location>
</feature>
<gene>
    <name evidence="4" type="ORF">OPV22_004976</name>
</gene>
<dbReference type="PANTHER" id="PTHR31928:SF4">
    <property type="entry name" value="OS08G0541500 PROTEIN"/>
    <property type="match status" value="1"/>
</dbReference>
<evidence type="ECO:0008006" key="6">
    <source>
        <dbReference type="Google" id="ProtNLM"/>
    </source>
</evidence>
<dbReference type="EMBL" id="JAQQAF010000002">
    <property type="protein sequence ID" value="KAJ8504090.1"/>
    <property type="molecule type" value="Genomic_DNA"/>
</dbReference>
<feature type="compositionally biased region" description="Polar residues" evidence="1">
    <location>
        <begin position="313"/>
        <end position="326"/>
    </location>
</feature>
<feature type="region of interest" description="Disordered" evidence="1">
    <location>
        <begin position="661"/>
        <end position="687"/>
    </location>
</feature>
<evidence type="ECO:0000313" key="5">
    <source>
        <dbReference type="Proteomes" id="UP001222027"/>
    </source>
</evidence>
<feature type="compositionally biased region" description="Basic and acidic residues" evidence="1">
    <location>
        <begin position="289"/>
        <end position="312"/>
    </location>
</feature>
<dbReference type="InterPro" id="IPR010341">
    <property type="entry name" value="DUF936_pln"/>
</dbReference>
<proteinExistence type="predicted"/>
<feature type="region of interest" description="Disordered" evidence="1">
    <location>
        <begin position="126"/>
        <end position="155"/>
    </location>
</feature>
<feature type="compositionally biased region" description="Low complexity" evidence="1">
    <location>
        <begin position="556"/>
        <end position="569"/>
    </location>
</feature>
<dbReference type="Pfam" id="PF06075">
    <property type="entry name" value="DUF936"/>
    <property type="match status" value="1"/>
</dbReference>
<feature type="compositionally biased region" description="Acidic residues" evidence="1">
    <location>
        <begin position="668"/>
        <end position="679"/>
    </location>
</feature>
<feature type="region of interest" description="Disordered" evidence="1">
    <location>
        <begin position="556"/>
        <end position="598"/>
    </location>
</feature>
<reference evidence="4 5" key="1">
    <citation type="submission" date="2022-12" db="EMBL/GenBank/DDBJ databases">
        <title>Chromosome-scale assembly of the Ensete ventricosum genome.</title>
        <authorList>
            <person name="Dussert Y."/>
            <person name="Stocks J."/>
            <person name="Wendawek A."/>
            <person name="Woldeyes F."/>
            <person name="Nichols R.A."/>
            <person name="Borrell J.S."/>
        </authorList>
    </citation>
    <scope>NUCLEOTIDE SEQUENCE [LARGE SCALE GENOMIC DNA]</scope>
    <source>
        <strain evidence="5">cv. Maze</strain>
        <tissue evidence="4">Seeds</tissue>
    </source>
</reference>
<feature type="domain" description="DUF6857" evidence="3">
    <location>
        <begin position="382"/>
        <end position="713"/>
    </location>
</feature>
<feature type="region of interest" description="Disordered" evidence="1">
    <location>
        <begin position="289"/>
        <end position="366"/>
    </location>
</feature>
<feature type="compositionally biased region" description="Low complexity" evidence="1">
    <location>
        <begin position="137"/>
        <end position="146"/>
    </location>
</feature>
<dbReference type="Pfam" id="PF21647">
    <property type="entry name" value="DUF6857"/>
    <property type="match status" value="1"/>
</dbReference>
<comment type="caution">
    <text evidence="4">The sequence shown here is derived from an EMBL/GenBank/DDBJ whole genome shotgun (WGS) entry which is preliminary data.</text>
</comment>
<protein>
    <recommendedName>
        <fullName evidence="6">DUF936 domain-containing protein</fullName>
    </recommendedName>
</protein>
<evidence type="ECO:0000259" key="2">
    <source>
        <dbReference type="Pfam" id="PF06075"/>
    </source>
</evidence>
<organism evidence="4 5">
    <name type="scientific">Ensete ventricosum</name>
    <name type="common">Abyssinian banana</name>
    <name type="synonym">Musa ensete</name>
    <dbReference type="NCBI Taxonomy" id="4639"/>
    <lineage>
        <taxon>Eukaryota</taxon>
        <taxon>Viridiplantae</taxon>
        <taxon>Streptophyta</taxon>
        <taxon>Embryophyta</taxon>
        <taxon>Tracheophyta</taxon>
        <taxon>Spermatophyta</taxon>
        <taxon>Magnoliopsida</taxon>
        <taxon>Liliopsida</taxon>
        <taxon>Zingiberales</taxon>
        <taxon>Musaceae</taxon>
        <taxon>Ensete</taxon>
    </lineage>
</organism>
<evidence type="ECO:0000313" key="4">
    <source>
        <dbReference type="EMBL" id="KAJ8504090.1"/>
    </source>
</evidence>
<dbReference type="InterPro" id="IPR048297">
    <property type="entry name" value="DUF936_dom_pln"/>
</dbReference>
<dbReference type="AlphaFoldDB" id="A0AAV8RQJ5"/>
<accession>A0AAV8RQJ5</accession>
<sequence length="736" mass="78594">MASLVPGVLIKLLQHMNTDVKVAGEHRSSLLQVVSIVPALAGSDLFTNQGFYLKVSDSSHATYVSLSDEHNDLILSDKLQLGQFIHVDRLETGSPVPILKGVRPLPGRHPCVGNPEDLVATSSLNFLNAEKPKPSNDSKYNSSTSSESEKSKLGISKSNIKAQEVEKKKSSLSKSSSVLSKQLVKDKLEKKYAVTTRSKSMISRTIPSSPTSVYSLPASFEKFSNEVKKHARAKGLEKPAASRMGLLEKAASVLKVTTAGRKSSAGNLLGNLVPSIELGPKALRKSWEGHMESKCRDSSTLKAAKLERRSETRSTSAPRQKSSTNEKLLPKDDSKIQTPVKKGIVSAAEDSDRTVKHRPSVLRKSSETTNGLNLVNLVKVVPTNRKWTDGTVSWQTVPSSLAKLGKELLKYRDAAQLAAIEAIQEACAAESLIRCLSMYAELNAGAKEDNPQPAVEQFLAFHSSLSRAATVTDSLSKTITQTPAVASPDTPPGVDAIPEDALKVSAGNRRRAASWVSAALATDLAHFSLYNHKSSTASSASPAVVVLEGPSKTAAAAASPAKASPQSKPRPSPALASVAKGKARGTAPPLPPPEWERGAGLEEGAELARALRVDAQTWFLEFVERFLDADAAAPGPSDREQVAAMLSQLKKVNDWLEAIGRQRREGETEPEAEAGETEGSEGSGPRVPMETIERLRKKIYDYLLTHVESAAVALGGGVHTAAPHPPPAVGGRPGRK</sequence>